<comment type="caution">
    <text evidence="5">The sequence shown here is derived from an EMBL/GenBank/DDBJ whole genome shotgun (WGS) entry which is preliminary data.</text>
</comment>
<feature type="compositionally biased region" description="Low complexity" evidence="2">
    <location>
        <begin position="1321"/>
        <end position="1331"/>
    </location>
</feature>
<dbReference type="PROSITE" id="PS00572">
    <property type="entry name" value="GLYCOSYL_HYDROL_F1_1"/>
    <property type="match status" value="1"/>
</dbReference>
<feature type="compositionally biased region" description="Polar residues" evidence="2">
    <location>
        <begin position="1079"/>
        <end position="1088"/>
    </location>
</feature>
<feature type="compositionally biased region" description="Polar residues" evidence="2">
    <location>
        <begin position="772"/>
        <end position="789"/>
    </location>
</feature>
<feature type="region of interest" description="Disordered" evidence="2">
    <location>
        <begin position="1068"/>
        <end position="1092"/>
    </location>
</feature>
<evidence type="ECO:0000256" key="1">
    <source>
        <dbReference type="PROSITE-ProRule" id="PRU10055"/>
    </source>
</evidence>
<dbReference type="Pfam" id="PF00226">
    <property type="entry name" value="DnaJ"/>
    <property type="match status" value="1"/>
</dbReference>
<keyword evidence="3" id="KW-0812">Transmembrane</keyword>
<feature type="region of interest" description="Disordered" evidence="2">
    <location>
        <begin position="1361"/>
        <end position="1400"/>
    </location>
</feature>
<feature type="transmembrane region" description="Helical" evidence="3">
    <location>
        <begin position="910"/>
        <end position="938"/>
    </location>
</feature>
<feature type="active site" description="Nucleophile" evidence="1">
    <location>
        <position position="453"/>
    </location>
</feature>
<keyword evidence="3" id="KW-0472">Membrane</keyword>
<evidence type="ECO:0000256" key="2">
    <source>
        <dbReference type="SAM" id="MobiDB-lite"/>
    </source>
</evidence>
<dbReference type="PANTHER" id="PTHR45270:SF4">
    <property type="entry name" value="CHAPERONE DNAJ-DOMAIN SUPERFAMILY PROTEIN"/>
    <property type="match status" value="1"/>
</dbReference>
<feature type="compositionally biased region" description="Polar residues" evidence="2">
    <location>
        <begin position="1310"/>
        <end position="1320"/>
    </location>
</feature>
<dbReference type="GO" id="GO:0004553">
    <property type="term" value="F:hydrolase activity, hydrolyzing O-glycosyl compounds"/>
    <property type="evidence" value="ECO:0007669"/>
    <property type="project" value="InterPro"/>
</dbReference>
<dbReference type="CDD" id="cd06257">
    <property type="entry name" value="DnaJ"/>
    <property type="match status" value="1"/>
</dbReference>
<dbReference type="GO" id="GO:0005975">
    <property type="term" value="P:carbohydrate metabolic process"/>
    <property type="evidence" value="ECO:0007669"/>
    <property type="project" value="InterPro"/>
</dbReference>
<accession>A0AAV6M593</accession>
<feature type="transmembrane region" description="Helical" evidence="3">
    <location>
        <begin position="944"/>
        <end position="966"/>
    </location>
</feature>
<name>A0AAV6M593_9ROSI</name>
<evidence type="ECO:0000256" key="3">
    <source>
        <dbReference type="SAM" id="Phobius"/>
    </source>
</evidence>
<feature type="compositionally biased region" description="Low complexity" evidence="2">
    <location>
        <begin position="1377"/>
        <end position="1391"/>
    </location>
</feature>
<feature type="region of interest" description="Disordered" evidence="2">
    <location>
        <begin position="679"/>
        <end position="703"/>
    </location>
</feature>
<feature type="region of interest" description="Disordered" evidence="2">
    <location>
        <begin position="1310"/>
        <end position="1334"/>
    </location>
</feature>
<dbReference type="Proteomes" id="UP000685013">
    <property type="component" value="Chromosome 17"/>
</dbReference>
<dbReference type="PROSITE" id="PS50076">
    <property type="entry name" value="DNAJ_2"/>
    <property type="match status" value="1"/>
</dbReference>
<gene>
    <name evidence="5" type="primary">SFR2</name>
    <name evidence="5" type="ORF">SDJN03_25780</name>
</gene>
<feature type="compositionally biased region" description="Basic and acidic residues" evidence="2">
    <location>
        <begin position="745"/>
        <end position="762"/>
    </location>
</feature>
<dbReference type="Pfam" id="PF14901">
    <property type="entry name" value="Jiv90"/>
    <property type="match status" value="1"/>
</dbReference>
<organism evidence="5 6">
    <name type="scientific">Cucurbita argyrosperma subsp. sororia</name>
    <dbReference type="NCBI Taxonomy" id="37648"/>
    <lineage>
        <taxon>Eukaryota</taxon>
        <taxon>Viridiplantae</taxon>
        <taxon>Streptophyta</taxon>
        <taxon>Embryophyta</taxon>
        <taxon>Tracheophyta</taxon>
        <taxon>Spermatophyta</taxon>
        <taxon>Magnoliopsida</taxon>
        <taxon>eudicotyledons</taxon>
        <taxon>Gunneridae</taxon>
        <taxon>Pentapetalae</taxon>
        <taxon>rosids</taxon>
        <taxon>fabids</taxon>
        <taxon>Cucurbitales</taxon>
        <taxon>Cucurbitaceae</taxon>
        <taxon>Cucurbiteae</taxon>
        <taxon>Cucurbita</taxon>
    </lineage>
</organism>
<evidence type="ECO:0000259" key="4">
    <source>
        <dbReference type="PROSITE" id="PS50076"/>
    </source>
</evidence>
<dbReference type="PANTHER" id="PTHR45270">
    <property type="entry name" value="OS03G0832900 PROTEIN"/>
    <property type="match status" value="1"/>
</dbReference>
<feature type="transmembrane region" description="Helical" evidence="3">
    <location>
        <begin position="973"/>
        <end position="1001"/>
    </location>
</feature>
<feature type="domain" description="J" evidence="4">
    <location>
        <begin position="1106"/>
        <end position="1173"/>
    </location>
</feature>
<feature type="non-terminal residue" evidence="5">
    <location>
        <position position="1"/>
    </location>
</feature>
<sequence>MTLVALFASATKLAGVLVTITVAANAFSFNRYRRKNLRPFRSPIDESSDVLADFTPTEGEQEFFFGLATAPAHVEDRLNDAWLQFAEEQPCDTSEQGMQPAVALMGSAAGDGGSQKAANFEKVTDKGKPVKIAMEAMIRGFKKYVGEEEEEVEPSDECHHNVAAWHNVPHPEERLRFWSDPDTELQLAKNTGSSVFRMGIDWSRIMTQEPVNGLKAAVNYAALERYKWIINKARSYGMKVMLTLFHHSLPPWAGDYGGWKLEKTVDYFLEFTRLVVDSTLDMIDYWVTFNEPHVFCMLTYCAGAWPGGHPDMLEVATSALPTGVFQQAMHWIAIAHLKAYDYIHEKSNSSSAIVGIAHHVSFMRPYGLFDVAAVTLANSLTLFPYVDSISDKLDFIGINYYGQEVVSGTGLKLVDSDEYSESGRGVYPDGLYRMLLRYHERYKHLNIPFIITENGVSDETDLIRRPYLIEHLLAVHAAMIKGVPVLGYLFWTISDNWEWADGYGPKFGLVAVDRSNDLARIPRQSYHLFSKIATSGKVTREDRIQAWNDLHRAAKQKKTRPFYRAVNKHGLMYAGGVDEPIQRPYAKRDWRFGHYEMEGLQDPLSRLCRSFLWPLSVFKKKKKKTAKDKTSLFPGFCRLGCSFLIPVGGGLHLIDTAIRGYSPCTLSWLLVLDHGNQQKTGSERHVSNNKKRGSDLQSKGQGRAREIKVFPGEGLPNDNHHSRAFEEGMVNRNSGEGIKNLKKSEKSLRKEKQGVEGFHSPDEPTCLPEESGNCNGNNEDSSIGEQYNGSDKEQDPLDGSFSCFLNGEHIRNVMGNLKFSDNAFIKSFVESMSSVFEAAHVLLEQQRPLFNSMKNNLLNASAYVGKKIMKAYPIVLKWMMHLGNVMLLLSIVWLDCALRGIDSFVRMGTTSFFSVIWFSILSTIAMVGIIKFLVILVVAASLGIFVGFAFAILAIAISGAAFLWFYGNFWTTMLIIFLGGLAFILSHERVALFITTLYSVYCAWVCTGWFGLVLGLNLSFVSSDALIYFLKNNINEHRRSNRYPEQTAGMPDQPRFFHDDPMQASSSEFSGAGFAADRSSGTPSTSGADSELSSEDEVIRLLNCTDHYAVLGLSRYENMDPSLLKKEYRRKAMLVHPDKNMGNEKAAEAFKKLQNAYEVLLDSTKRKTYDDELRREELLNIFRRFQSASRKSGGSGPFAFSRSATDREDPFGESRRIACKKCNKFHLWRYTNKSKSQARWCQECKDFHQAKDGDGWVEQSSQPFLFGLLQKVDAPSAYVCADSRIYDATGWYICQGMRCPANTHRPSFHVNTSVTSKQNTRGSSSSQRGGQMPAASNIEENMTEEEFFEWFQNAVQTGAFDNVGGSSATESSPAKAGGSFNKSSSNNSGSGNKKKKKGKK</sequence>
<dbReference type="InterPro" id="IPR018120">
    <property type="entry name" value="Glyco_hydro_1_AS"/>
</dbReference>
<evidence type="ECO:0000313" key="6">
    <source>
        <dbReference type="Proteomes" id="UP000685013"/>
    </source>
</evidence>
<reference evidence="5 6" key="1">
    <citation type="journal article" date="2021" name="Hortic Res">
        <title>The domestication of Cucurbita argyrosperma as revealed by the genome of its wild relative.</title>
        <authorList>
            <person name="Barrera-Redondo J."/>
            <person name="Sanchez-de la Vega G."/>
            <person name="Aguirre-Liguori J.A."/>
            <person name="Castellanos-Morales G."/>
            <person name="Gutierrez-Guerrero Y.T."/>
            <person name="Aguirre-Dugua X."/>
            <person name="Aguirre-Planter E."/>
            <person name="Tenaillon M.I."/>
            <person name="Lira-Saade R."/>
            <person name="Eguiarte L.E."/>
        </authorList>
    </citation>
    <scope>NUCLEOTIDE SEQUENCE [LARGE SCALE GENOMIC DNA]</scope>
    <source>
        <strain evidence="5">JBR-2021</strain>
    </source>
</reference>
<dbReference type="SMART" id="SM00271">
    <property type="entry name" value="DnaJ"/>
    <property type="match status" value="1"/>
</dbReference>
<keyword evidence="3" id="KW-1133">Transmembrane helix</keyword>
<dbReference type="InterPro" id="IPR018253">
    <property type="entry name" value="DnaJ_domain_CS"/>
</dbReference>
<dbReference type="InterPro" id="IPR032843">
    <property type="entry name" value="Jiv"/>
</dbReference>
<dbReference type="InterPro" id="IPR001360">
    <property type="entry name" value="Glyco_hydro_1"/>
</dbReference>
<dbReference type="InterPro" id="IPR001623">
    <property type="entry name" value="DnaJ_domain"/>
</dbReference>
<protein>
    <submittedName>
        <fullName evidence="5">Beta-glucosidase-like SFR2, chloroplastic</fullName>
    </submittedName>
</protein>
<dbReference type="PROSITE" id="PS00636">
    <property type="entry name" value="DNAJ_1"/>
    <property type="match status" value="1"/>
</dbReference>
<feature type="region of interest" description="Disordered" evidence="2">
    <location>
        <begin position="745"/>
        <end position="793"/>
    </location>
</feature>
<evidence type="ECO:0000313" key="5">
    <source>
        <dbReference type="EMBL" id="KAG6575141.1"/>
    </source>
</evidence>
<proteinExistence type="predicted"/>
<dbReference type="EMBL" id="JAGKQH010000017">
    <property type="protein sequence ID" value="KAG6575141.1"/>
    <property type="molecule type" value="Genomic_DNA"/>
</dbReference>
<keyword evidence="6" id="KW-1185">Reference proteome</keyword>
<dbReference type="Pfam" id="PF00232">
    <property type="entry name" value="Glyco_hydro_1"/>
    <property type="match status" value="2"/>
</dbReference>